<evidence type="ECO:0000256" key="1">
    <source>
        <dbReference type="SAM" id="SignalP"/>
    </source>
</evidence>
<feature type="chain" id="PRO_5047027130" evidence="1">
    <location>
        <begin position="25"/>
        <end position="330"/>
    </location>
</feature>
<dbReference type="SMART" id="SM00287">
    <property type="entry name" value="SH3b"/>
    <property type="match status" value="3"/>
</dbReference>
<dbReference type="Proteomes" id="UP001589609">
    <property type="component" value="Unassembled WGS sequence"/>
</dbReference>
<dbReference type="InterPro" id="IPR052354">
    <property type="entry name" value="Cell_Wall_Dynamics_Protein"/>
</dbReference>
<reference evidence="3 4" key="1">
    <citation type="submission" date="2024-09" db="EMBL/GenBank/DDBJ databases">
        <authorList>
            <person name="Sun Q."/>
            <person name="Mori K."/>
        </authorList>
    </citation>
    <scope>NUCLEOTIDE SEQUENCE [LARGE SCALE GENOMIC DNA]</scope>
    <source>
        <strain evidence="3 4">JCM 11201</strain>
    </source>
</reference>
<protein>
    <submittedName>
        <fullName evidence="3">SH3 domain-containing protein</fullName>
    </submittedName>
</protein>
<evidence type="ECO:0000313" key="4">
    <source>
        <dbReference type="Proteomes" id="UP001589609"/>
    </source>
</evidence>
<proteinExistence type="predicted"/>
<gene>
    <name evidence="3" type="ORF">ACFFMS_08170</name>
</gene>
<dbReference type="Gene3D" id="2.40.40.10">
    <property type="entry name" value="RlpA-like domain"/>
    <property type="match status" value="1"/>
</dbReference>
<dbReference type="PANTHER" id="PTHR34408">
    <property type="entry name" value="FAMILY PROTEIN, PUTATIVE-RELATED"/>
    <property type="match status" value="1"/>
</dbReference>
<feature type="domain" description="SH3b" evidence="2">
    <location>
        <begin position="169"/>
        <end position="232"/>
    </location>
</feature>
<dbReference type="Pfam" id="PF06725">
    <property type="entry name" value="3D"/>
    <property type="match status" value="1"/>
</dbReference>
<dbReference type="PANTHER" id="PTHR34408:SF1">
    <property type="entry name" value="GLYCOSYL HYDROLASE FAMILY 19 DOMAIN-CONTAINING PROTEIN HI_1415"/>
    <property type="match status" value="1"/>
</dbReference>
<feature type="signal peptide" evidence="1">
    <location>
        <begin position="1"/>
        <end position="24"/>
    </location>
</feature>
<sequence length="330" mass="34790">MKKLFGMTAAALCSLGFFASSADAATVVTASALNVRQQPTTSAAVVGKVTNGQSLNVTQRLNGWLQIQYNGQTAYVSTAYTKETSSTTPAPTGQSYYVSADVLNLRTGPGTSYGVLGQLRKGTAVTVLASVGNDWMKVSYNGQTAYVFKPYITSAASNETANTTPAPTGQLYYVSADVLNVRTGPGTGYGSLGQLRKGAAVHVLADAGNSWVKVNYNGQTAYVFKPYITPAAPAVAKEFYAEATAYTPWESKTGITATGYNVKANPNMKLIAVDPKVIPLGSKVWVEGYGDAIAGDTGGVIKGNKIDVLMPTTQQALQWGRKTVKVKVYK</sequence>
<dbReference type="InterPro" id="IPR036908">
    <property type="entry name" value="RlpA-like_sf"/>
</dbReference>
<dbReference type="Pfam" id="PF08239">
    <property type="entry name" value="SH3_3"/>
    <property type="match status" value="3"/>
</dbReference>
<keyword evidence="4" id="KW-1185">Reference proteome</keyword>
<dbReference type="RefSeq" id="WP_379948781.1">
    <property type="nucleotide sequence ID" value="NZ_JBHMAF010000034.1"/>
</dbReference>
<dbReference type="EMBL" id="JBHMAF010000034">
    <property type="protein sequence ID" value="MFB9758493.1"/>
    <property type="molecule type" value="Genomic_DNA"/>
</dbReference>
<dbReference type="InterPro" id="IPR003646">
    <property type="entry name" value="SH3-like_bac-type"/>
</dbReference>
<feature type="domain" description="SH3b" evidence="2">
    <location>
        <begin position="22"/>
        <end position="85"/>
    </location>
</feature>
<dbReference type="CDD" id="cd22786">
    <property type="entry name" value="DPBB_YuiC-like"/>
    <property type="match status" value="1"/>
</dbReference>
<dbReference type="SUPFAM" id="SSF50685">
    <property type="entry name" value="Barwin-like endoglucanases"/>
    <property type="match status" value="1"/>
</dbReference>
<accession>A0ABV5WD23</accession>
<comment type="caution">
    <text evidence="3">The sequence shown here is derived from an EMBL/GenBank/DDBJ whole genome shotgun (WGS) entry which is preliminary data.</text>
</comment>
<evidence type="ECO:0000313" key="3">
    <source>
        <dbReference type="EMBL" id="MFB9758493.1"/>
    </source>
</evidence>
<feature type="domain" description="SH3b" evidence="2">
    <location>
        <begin position="93"/>
        <end position="156"/>
    </location>
</feature>
<name>A0ABV5WD23_9BACI</name>
<dbReference type="PROSITE" id="PS51781">
    <property type="entry name" value="SH3B"/>
    <property type="match status" value="3"/>
</dbReference>
<dbReference type="Gene3D" id="2.30.30.40">
    <property type="entry name" value="SH3 Domains"/>
    <property type="match status" value="3"/>
</dbReference>
<evidence type="ECO:0000259" key="2">
    <source>
        <dbReference type="PROSITE" id="PS51781"/>
    </source>
</evidence>
<keyword evidence="1" id="KW-0732">Signal</keyword>
<dbReference type="InterPro" id="IPR010611">
    <property type="entry name" value="3D_dom"/>
</dbReference>
<organism evidence="3 4">
    <name type="scientific">Ectobacillus funiculus</name>
    <dbReference type="NCBI Taxonomy" id="137993"/>
    <lineage>
        <taxon>Bacteria</taxon>
        <taxon>Bacillati</taxon>
        <taxon>Bacillota</taxon>
        <taxon>Bacilli</taxon>
        <taxon>Bacillales</taxon>
        <taxon>Bacillaceae</taxon>
        <taxon>Ectobacillus</taxon>
    </lineage>
</organism>